<dbReference type="Pfam" id="PF06707">
    <property type="entry name" value="DUF1194"/>
    <property type="match status" value="1"/>
</dbReference>
<dbReference type="PROSITE" id="PS50234">
    <property type="entry name" value="VWFA"/>
    <property type="match status" value="1"/>
</dbReference>
<keyword evidence="3" id="KW-1185">Reference proteome</keyword>
<dbReference type="RefSeq" id="WP_216839187.1">
    <property type="nucleotide sequence ID" value="NZ_JAFNJS010000008.1"/>
</dbReference>
<feature type="domain" description="VWFA" evidence="1">
    <location>
        <begin position="7"/>
        <end position="150"/>
    </location>
</feature>
<name>A0ABV7C2E4_9PROT</name>
<gene>
    <name evidence="2" type="ORF">ACFOD3_23695</name>
</gene>
<sequence>MTPCAIALVLAIDVSGSVSLPHYELQRDATADALNSPAVISAARDGLAVSAIMWGTGQHVVLPWRVLTSAANARAAAEALRQAQRPEAGTTNMAAALRAAHAEFRAAPCQAERRVVDISGDGRHSGGDAEMHGAVAEVAGYGVEINALAIVTPIEPEVAAWFRANVTGPAGGFTLEAEPESFGRAIRMKLAMEVAQR</sequence>
<dbReference type="EMBL" id="JBHRSB010000008">
    <property type="protein sequence ID" value="MFC3002923.1"/>
    <property type="molecule type" value="Genomic_DNA"/>
</dbReference>
<evidence type="ECO:0000313" key="2">
    <source>
        <dbReference type="EMBL" id="MFC3002923.1"/>
    </source>
</evidence>
<dbReference type="InterPro" id="IPR002035">
    <property type="entry name" value="VWF_A"/>
</dbReference>
<comment type="caution">
    <text evidence="2">The sequence shown here is derived from an EMBL/GenBank/DDBJ whole genome shotgun (WGS) entry which is preliminary data.</text>
</comment>
<protein>
    <submittedName>
        <fullName evidence="2">DUF1194 domain-containing protein</fullName>
    </submittedName>
</protein>
<organism evidence="2 3">
    <name type="scientific">Falsiroseomonas tokyonensis</name>
    <dbReference type="NCBI Taxonomy" id="430521"/>
    <lineage>
        <taxon>Bacteria</taxon>
        <taxon>Pseudomonadati</taxon>
        <taxon>Pseudomonadota</taxon>
        <taxon>Alphaproteobacteria</taxon>
        <taxon>Acetobacterales</taxon>
        <taxon>Roseomonadaceae</taxon>
        <taxon>Falsiroseomonas</taxon>
    </lineage>
</organism>
<evidence type="ECO:0000313" key="3">
    <source>
        <dbReference type="Proteomes" id="UP001595420"/>
    </source>
</evidence>
<reference evidence="3" key="1">
    <citation type="journal article" date="2019" name="Int. J. Syst. Evol. Microbiol.">
        <title>The Global Catalogue of Microorganisms (GCM) 10K type strain sequencing project: providing services to taxonomists for standard genome sequencing and annotation.</title>
        <authorList>
            <consortium name="The Broad Institute Genomics Platform"/>
            <consortium name="The Broad Institute Genome Sequencing Center for Infectious Disease"/>
            <person name="Wu L."/>
            <person name="Ma J."/>
        </authorList>
    </citation>
    <scope>NUCLEOTIDE SEQUENCE [LARGE SCALE GENOMIC DNA]</scope>
    <source>
        <strain evidence="3">CGMCC 1.16855</strain>
    </source>
</reference>
<accession>A0ABV7C2E4</accession>
<dbReference type="Proteomes" id="UP001595420">
    <property type="component" value="Unassembled WGS sequence"/>
</dbReference>
<proteinExistence type="predicted"/>
<evidence type="ECO:0000259" key="1">
    <source>
        <dbReference type="PROSITE" id="PS50234"/>
    </source>
</evidence>
<dbReference type="InterPro" id="IPR010607">
    <property type="entry name" value="DUF1194"/>
</dbReference>